<protein>
    <recommendedName>
        <fullName evidence="4">Heterokaryon incompatibility domain-containing protein</fullName>
    </recommendedName>
</protein>
<dbReference type="PANTHER" id="PTHR39596">
    <property type="match status" value="1"/>
</dbReference>
<dbReference type="Proteomes" id="UP000245910">
    <property type="component" value="Chromosome III"/>
</dbReference>
<feature type="compositionally biased region" description="Basic and acidic residues" evidence="1">
    <location>
        <begin position="743"/>
        <end position="753"/>
    </location>
</feature>
<dbReference type="EMBL" id="LN649231">
    <property type="protein sequence ID" value="CEI68315.1"/>
    <property type="molecule type" value="Genomic_DNA"/>
</dbReference>
<dbReference type="KEGG" id="fvn:FVRRES_08392"/>
<organism evidence="2 3">
    <name type="scientific">Fusarium venenatum</name>
    <dbReference type="NCBI Taxonomy" id="56646"/>
    <lineage>
        <taxon>Eukaryota</taxon>
        <taxon>Fungi</taxon>
        <taxon>Dikarya</taxon>
        <taxon>Ascomycota</taxon>
        <taxon>Pezizomycotina</taxon>
        <taxon>Sordariomycetes</taxon>
        <taxon>Hypocreomycetidae</taxon>
        <taxon>Hypocreales</taxon>
        <taxon>Nectriaceae</taxon>
        <taxon>Fusarium</taxon>
    </lineage>
</organism>
<dbReference type="GeneID" id="37260031"/>
<keyword evidence="3" id="KW-1185">Reference proteome</keyword>
<proteinExistence type="predicted"/>
<sequence length="923" mass="104330">MQHLGDVYQGDWMKYVRVGYFEALDDCCSIKRFNWTYESFVSFPKQHGYRIDGNHRLHESGLPRSCTELERPAFMQAWLFFMLIHCVVRDDKNPFLDRKALVDKRQLNTKDLPKALNDWSSHMIKLYQTDARAATMRILEANQILELAKQVVLANLAETPPLTHSATTGNTRRNGNRSLAVQPIDQRNICIMILGETLSAVLTRLIKKCNVKLSGWELDDGGGWGPPAYVSNVMSKDWCPRSQATIKGQLGRNATLLYITLLAHHDNLHNRHSQFSHTFEEHCTPLSCPFIEAEHDLEQGRSYSPSHHPTCGMQDKCDMVGPIEEHVLKVLEEDDNSRTGSFPLMRVFKNVETDKLEVKVEAWKQGTAFATISHVWSQGLGNRIERKIRMCQLVAIQNLVSKVFEDGGSHPFWLDTFAIPQARVETSRHTKLKQKATGLIHHIFKTAQHCIIIDRHVMTAGRTFNCGRTIGAELLASGWMMRLWTLQEAFVSRQLHIALCDQEEHQREPPSLDGIWLMSEDQEAFAESMTEMMKRKVDQGLMKGNSIESVADQSNTERALLIASAWGAVRYRTTRNPGEETLALSSLLGIPISRDDNGEDPSTTRVEDLETLMVRFWTAISRHPVLGKAIPPGIIFLSGKRLSRKGFRWAPATWMSGVVEAYPFPLDNPKFPTQLISEGLVVQFPGFLLHSNTNKLHDIISTNSNRNAFDFCVGRGLNEWYRVVAARKKNQAANGSATSLDNGNHDQHQISQDLKKRLNAGSSLRIGIILSRPRPVEVQGEIGLLVEIYSEKPCRSEDGHPIVPGSCLYCRIVRRVEVTRLSTSAVEDSLRQEGDWLPPGDDPILSRHEKFRQEKIAGVHMDDTQGWCVDGFTSRQPLHSITALSRRHTGIPQPVERPVEDPGIFSRLKRTLTVGGRFESSDQ</sequence>
<reference evidence="3" key="1">
    <citation type="submission" date="2014-10" db="EMBL/GenBank/DDBJ databases">
        <authorList>
            <person name="King R."/>
        </authorList>
    </citation>
    <scope>NUCLEOTIDE SEQUENCE [LARGE SCALE GENOMIC DNA]</scope>
    <source>
        <strain evidence="3">A3/5</strain>
    </source>
</reference>
<dbReference type="RefSeq" id="XP_025592030.1">
    <property type="nucleotide sequence ID" value="XM_025737139.2"/>
</dbReference>
<dbReference type="STRING" id="56646.A0A2L2U217"/>
<name>A0A2L2U217_9HYPO</name>
<dbReference type="OrthoDB" id="2426273at2759"/>
<dbReference type="PANTHER" id="PTHR39596:SF3">
    <property type="entry name" value="HETEROKARYON INCOMPATIBILITY DOMAIN-CONTAINING PROTEIN"/>
    <property type="match status" value="1"/>
</dbReference>
<accession>A0A2L2U217</accession>
<evidence type="ECO:0000313" key="3">
    <source>
        <dbReference type="Proteomes" id="UP000245910"/>
    </source>
</evidence>
<evidence type="ECO:0000256" key="1">
    <source>
        <dbReference type="SAM" id="MobiDB-lite"/>
    </source>
</evidence>
<feature type="region of interest" description="Disordered" evidence="1">
    <location>
        <begin position="734"/>
        <end position="753"/>
    </location>
</feature>
<evidence type="ECO:0000313" key="2">
    <source>
        <dbReference type="EMBL" id="CEI68315.1"/>
    </source>
</evidence>
<dbReference type="AlphaFoldDB" id="A0A2L2U217"/>
<evidence type="ECO:0008006" key="4">
    <source>
        <dbReference type="Google" id="ProtNLM"/>
    </source>
</evidence>